<sequence length="108" mass="12190">MIHDKTPLSFLEVASTATAVRSYSTVPKWPEWTCGRCGTFLVPIAIRFTEDGRSLLIDRGVDYQKIKDCGGNAAFIRYFCLVWRIELSALMGKGSADLSRWAGDRRDR</sequence>
<gene>
    <name evidence="1" type="ORF">I6K02_09415</name>
</gene>
<evidence type="ECO:0000313" key="1">
    <source>
        <dbReference type="EMBL" id="QRO76153.1"/>
    </source>
</evidence>
<dbReference type="GeneID" id="93126844"/>
<keyword evidence="2" id="KW-1185">Reference proteome</keyword>
<dbReference type="Proteomes" id="UP000625568">
    <property type="component" value="Chromosome 1"/>
</dbReference>
<protein>
    <submittedName>
        <fullName evidence="1">Uncharacterized protein</fullName>
    </submittedName>
</protein>
<dbReference type="EMBL" id="CP069482">
    <property type="protein sequence ID" value="QRO76153.1"/>
    <property type="molecule type" value="Genomic_DNA"/>
</dbReference>
<proteinExistence type="predicted"/>
<dbReference type="RefSeq" id="WP_123806798.1">
    <property type="nucleotide sequence ID" value="NZ_CABVPR010000028.1"/>
</dbReference>
<reference evidence="1 2" key="1">
    <citation type="submission" date="2021-02" db="EMBL/GenBank/DDBJ databases">
        <title>FDA dAtabase for Regulatory Grade micrObial Sequences (FDA-ARGOS): Supporting development and validation of Infectious Disease Dx tests.</title>
        <authorList>
            <person name="Minogue T."/>
            <person name="Wolcott M."/>
            <person name="Wasieloski L."/>
            <person name="Aguilar W."/>
            <person name="Moore D."/>
            <person name="Jaissle J."/>
            <person name="Tallon L."/>
            <person name="Sadzewicz L."/>
            <person name="Zhao X."/>
            <person name="Boylan J."/>
            <person name="Ott S."/>
            <person name="Bowen H."/>
            <person name="Vavikolanu K."/>
            <person name="Mehta A."/>
            <person name="Aluvathingal J."/>
            <person name="Nadendla S."/>
            <person name="Yan Y."/>
            <person name="Sichtig H."/>
        </authorList>
    </citation>
    <scope>NUCLEOTIDE SEQUENCE [LARGE SCALE GENOMIC DNA]</scope>
    <source>
        <strain evidence="1 2">FDAARGOS_1272</strain>
    </source>
</reference>
<evidence type="ECO:0000313" key="2">
    <source>
        <dbReference type="Proteomes" id="UP000625568"/>
    </source>
</evidence>
<accession>A0A892HUH6</accession>
<name>A0A892HUH6_9BURK</name>
<organism evidence="1 2">
    <name type="scientific">Burkholderia dolosa</name>
    <dbReference type="NCBI Taxonomy" id="152500"/>
    <lineage>
        <taxon>Bacteria</taxon>
        <taxon>Pseudomonadati</taxon>
        <taxon>Pseudomonadota</taxon>
        <taxon>Betaproteobacteria</taxon>
        <taxon>Burkholderiales</taxon>
        <taxon>Burkholderiaceae</taxon>
        <taxon>Burkholderia</taxon>
        <taxon>Burkholderia cepacia complex</taxon>
    </lineage>
</organism>
<dbReference type="AlphaFoldDB" id="A0A892HUH6"/>